<feature type="transmembrane region" description="Helical" evidence="1">
    <location>
        <begin position="145"/>
        <end position="166"/>
    </location>
</feature>
<name>A0A845QLE9_9FIRM</name>
<evidence type="ECO:0000313" key="3">
    <source>
        <dbReference type="Proteomes" id="UP000446866"/>
    </source>
</evidence>
<evidence type="ECO:0000256" key="1">
    <source>
        <dbReference type="SAM" id="Phobius"/>
    </source>
</evidence>
<dbReference type="Proteomes" id="UP000446866">
    <property type="component" value="Unassembled WGS sequence"/>
</dbReference>
<dbReference type="EMBL" id="QXWK01000042">
    <property type="protein sequence ID" value="NBH62920.1"/>
    <property type="molecule type" value="Genomic_DNA"/>
</dbReference>
<organism evidence="2 3">
    <name type="scientific">Anaerotruncus colihominis</name>
    <dbReference type="NCBI Taxonomy" id="169435"/>
    <lineage>
        <taxon>Bacteria</taxon>
        <taxon>Bacillati</taxon>
        <taxon>Bacillota</taxon>
        <taxon>Clostridia</taxon>
        <taxon>Eubacteriales</taxon>
        <taxon>Oscillospiraceae</taxon>
        <taxon>Anaerotruncus</taxon>
    </lineage>
</organism>
<keyword evidence="1" id="KW-0812">Transmembrane</keyword>
<feature type="transmembrane region" description="Helical" evidence="1">
    <location>
        <begin position="87"/>
        <end position="109"/>
    </location>
</feature>
<comment type="caution">
    <text evidence="2">The sequence shown here is derived from an EMBL/GenBank/DDBJ whole genome shotgun (WGS) entry which is preliminary data.</text>
</comment>
<keyword evidence="1" id="KW-0472">Membrane</keyword>
<feature type="transmembrane region" description="Helical" evidence="1">
    <location>
        <begin position="121"/>
        <end position="139"/>
    </location>
</feature>
<dbReference type="AlphaFoldDB" id="A0A845QLE9"/>
<reference evidence="2 3" key="1">
    <citation type="submission" date="2018-08" db="EMBL/GenBank/DDBJ databases">
        <title>Murine metabolic-syndrome-specific gut microbial biobank.</title>
        <authorList>
            <person name="Liu C."/>
        </authorList>
    </citation>
    <scope>NUCLEOTIDE SEQUENCE [LARGE SCALE GENOMIC DNA]</scope>
    <source>
        <strain evidence="2 3">28</strain>
    </source>
</reference>
<gene>
    <name evidence="2" type="ORF">D0435_14855</name>
</gene>
<accession>A0A845QLE9</accession>
<keyword evidence="3" id="KW-1185">Reference proteome</keyword>
<sequence length="175" mass="20201">MQHYFHKLVAKIAMCHNKMAHGKNEREKKMKKLIYVFPIILVFGFIVYDICMLVSDLRLSPENGYFSQEKWMQMFHTRILVVAIGRYVRQAAVLIACIGSLFLAWKGIYREVSLKKTYKNFGMSIGVIVLLAGICSAIDGEYGNFVYPIPQCVLWILIVLFLCSRVNEVINLQKK</sequence>
<evidence type="ECO:0000313" key="2">
    <source>
        <dbReference type="EMBL" id="NBH62920.1"/>
    </source>
</evidence>
<feature type="transmembrane region" description="Helical" evidence="1">
    <location>
        <begin position="33"/>
        <end position="55"/>
    </location>
</feature>
<keyword evidence="1" id="KW-1133">Transmembrane helix</keyword>
<protein>
    <submittedName>
        <fullName evidence="2">Uncharacterized protein</fullName>
    </submittedName>
</protein>
<proteinExistence type="predicted"/>